<reference evidence="10 11" key="1">
    <citation type="submission" date="2012-12" db="EMBL/GenBank/DDBJ databases">
        <title>Whole genome shotgun sequence of Gordonia aichiensis NBRC 108223.</title>
        <authorList>
            <person name="Isaki-Nakamura S."/>
            <person name="Hosoyama A."/>
            <person name="Tsuchikane K."/>
            <person name="Ando Y."/>
            <person name="Baba S."/>
            <person name="Ohji S."/>
            <person name="Hamada M."/>
            <person name="Tamura T."/>
            <person name="Yamazoe A."/>
            <person name="Yamazaki S."/>
            <person name="Fujita N."/>
        </authorList>
    </citation>
    <scope>NUCLEOTIDE SEQUENCE [LARGE SCALE GENOMIC DNA]</scope>
    <source>
        <strain evidence="10 11">NBRC 108223</strain>
    </source>
</reference>
<dbReference type="InterPro" id="IPR012094">
    <property type="entry name" value="tRNA_Ile_lys_synt"/>
</dbReference>
<dbReference type="RefSeq" id="WP_005169157.1">
    <property type="nucleotide sequence ID" value="NZ_BANR01000001.1"/>
</dbReference>
<feature type="domain" description="tRNA(Ile)-lysidine/2-thiocytidine synthase N-terminal" evidence="8">
    <location>
        <begin position="25"/>
        <end position="191"/>
    </location>
</feature>
<dbReference type="HAMAP" id="MF_01161">
    <property type="entry name" value="tRNA_Ile_lys_synt"/>
    <property type="match status" value="1"/>
</dbReference>
<keyword evidence="2 7" id="KW-0436">Ligase</keyword>
<gene>
    <name evidence="7 10" type="primary">tilS</name>
    <name evidence="10" type="ORF">GOACH_01_01590</name>
</gene>
<evidence type="ECO:0000313" key="11">
    <source>
        <dbReference type="Proteomes" id="UP000010988"/>
    </source>
</evidence>
<dbReference type="InterPro" id="IPR015262">
    <property type="entry name" value="tRNA_Ile_lys_synt_subst-bd"/>
</dbReference>
<dbReference type="Pfam" id="PF01171">
    <property type="entry name" value="ATP_bind_3"/>
    <property type="match status" value="1"/>
</dbReference>
<comment type="domain">
    <text evidence="7">The N-terminal region contains the highly conserved SGGXDS motif, predicted to be a P-loop motif involved in ATP binding.</text>
</comment>
<evidence type="ECO:0000256" key="5">
    <source>
        <dbReference type="ARBA" id="ARBA00022840"/>
    </source>
</evidence>
<evidence type="ECO:0000256" key="3">
    <source>
        <dbReference type="ARBA" id="ARBA00022694"/>
    </source>
</evidence>
<dbReference type="STRING" id="1220583.GOACH_01_01590"/>
<dbReference type="Gene3D" id="1.20.59.20">
    <property type="match status" value="1"/>
</dbReference>
<sequence>MDCTRVVTRAVADFAAVHLAGRTEVCVGLSGGPDSLALTAAALRTGLTVRALVVDHALQPGSDAVAAEAARTAVGLGASAQVLRVSVGTDGGMEAAARDARYAALDAARDGLPVLLAHTMDDQAETVLLGLGRGSGARSLAGMRAWREPWGRPLLGVRRRVTVGTCTELALPAHADPHNRDPRFTRVRLRAEVIPLLDEVLQGGVVEALARTAASLQSDVTALDEIADETYSRASRENGTTIELDVSAVTGSPDAVRTRVVLRWLREVGATEPTTRVIVAVDEVVRGLRGGQVAIGGGPGHRLVVVRVDDVLRVRGVTR</sequence>
<keyword evidence="11" id="KW-1185">Reference proteome</keyword>
<keyword evidence="5 7" id="KW-0067">ATP-binding</keyword>
<dbReference type="NCBIfam" id="TIGR02432">
    <property type="entry name" value="lysidine_TilS_N"/>
    <property type="match status" value="1"/>
</dbReference>
<evidence type="ECO:0000256" key="1">
    <source>
        <dbReference type="ARBA" id="ARBA00022490"/>
    </source>
</evidence>
<dbReference type="InterPro" id="IPR012795">
    <property type="entry name" value="tRNA_Ile_lys_synt_N"/>
</dbReference>
<evidence type="ECO:0000313" key="10">
    <source>
        <dbReference type="EMBL" id="GAC46840.1"/>
    </source>
</evidence>
<comment type="subcellular location">
    <subcellularLocation>
        <location evidence="7">Cytoplasm</location>
    </subcellularLocation>
</comment>
<name>L7KD87_9ACTN</name>
<keyword evidence="1 7" id="KW-0963">Cytoplasm</keyword>
<dbReference type="GO" id="GO:0005737">
    <property type="term" value="C:cytoplasm"/>
    <property type="evidence" value="ECO:0007669"/>
    <property type="project" value="UniProtKB-SubCell"/>
</dbReference>
<comment type="caution">
    <text evidence="10">The sequence shown here is derived from an EMBL/GenBank/DDBJ whole genome shotgun (WGS) entry which is preliminary data.</text>
</comment>
<dbReference type="EC" id="6.3.4.19" evidence="7"/>
<organism evidence="10 11">
    <name type="scientific">Gordonia aichiensis NBRC 108223</name>
    <dbReference type="NCBI Taxonomy" id="1220583"/>
    <lineage>
        <taxon>Bacteria</taxon>
        <taxon>Bacillati</taxon>
        <taxon>Actinomycetota</taxon>
        <taxon>Actinomycetes</taxon>
        <taxon>Mycobacteriales</taxon>
        <taxon>Gordoniaceae</taxon>
        <taxon>Gordonia</taxon>
    </lineage>
</organism>
<dbReference type="EMBL" id="BANR01000001">
    <property type="protein sequence ID" value="GAC46840.1"/>
    <property type="molecule type" value="Genomic_DNA"/>
</dbReference>
<dbReference type="Pfam" id="PF09179">
    <property type="entry name" value="TilS"/>
    <property type="match status" value="1"/>
</dbReference>
<dbReference type="GO" id="GO:0005524">
    <property type="term" value="F:ATP binding"/>
    <property type="evidence" value="ECO:0007669"/>
    <property type="project" value="UniProtKB-UniRule"/>
</dbReference>
<dbReference type="Proteomes" id="UP000010988">
    <property type="component" value="Unassembled WGS sequence"/>
</dbReference>
<dbReference type="SUPFAM" id="SSF82829">
    <property type="entry name" value="MesJ substrate recognition domain-like"/>
    <property type="match status" value="1"/>
</dbReference>
<comment type="catalytic activity">
    <reaction evidence="6 7">
        <text>cytidine(34) in tRNA(Ile2) + L-lysine + ATP = lysidine(34) in tRNA(Ile2) + AMP + diphosphate + H(+)</text>
        <dbReference type="Rhea" id="RHEA:43744"/>
        <dbReference type="Rhea" id="RHEA-COMP:10625"/>
        <dbReference type="Rhea" id="RHEA-COMP:10670"/>
        <dbReference type="ChEBI" id="CHEBI:15378"/>
        <dbReference type="ChEBI" id="CHEBI:30616"/>
        <dbReference type="ChEBI" id="CHEBI:32551"/>
        <dbReference type="ChEBI" id="CHEBI:33019"/>
        <dbReference type="ChEBI" id="CHEBI:82748"/>
        <dbReference type="ChEBI" id="CHEBI:83665"/>
        <dbReference type="ChEBI" id="CHEBI:456215"/>
        <dbReference type="EC" id="6.3.4.19"/>
    </reaction>
</comment>
<evidence type="ECO:0000259" key="9">
    <source>
        <dbReference type="Pfam" id="PF09179"/>
    </source>
</evidence>
<evidence type="ECO:0000259" key="8">
    <source>
        <dbReference type="Pfam" id="PF01171"/>
    </source>
</evidence>
<dbReference type="InterPro" id="IPR011063">
    <property type="entry name" value="TilS/TtcA_N"/>
</dbReference>
<evidence type="ECO:0000256" key="6">
    <source>
        <dbReference type="ARBA" id="ARBA00048539"/>
    </source>
</evidence>
<protein>
    <recommendedName>
        <fullName evidence="7">tRNA(Ile)-lysidine synthase</fullName>
        <ecNumber evidence="7">6.3.4.19</ecNumber>
    </recommendedName>
    <alternativeName>
        <fullName evidence="7">tRNA(Ile)-2-lysyl-cytidine synthase</fullName>
    </alternativeName>
    <alternativeName>
        <fullName evidence="7">tRNA(Ile)-lysidine synthetase</fullName>
    </alternativeName>
</protein>
<keyword evidence="3 7" id="KW-0819">tRNA processing</keyword>
<accession>L7KD87</accession>
<dbReference type="InterPro" id="IPR014729">
    <property type="entry name" value="Rossmann-like_a/b/a_fold"/>
</dbReference>
<dbReference type="CDD" id="cd01992">
    <property type="entry name" value="TilS_N"/>
    <property type="match status" value="1"/>
</dbReference>
<evidence type="ECO:0000256" key="4">
    <source>
        <dbReference type="ARBA" id="ARBA00022741"/>
    </source>
</evidence>
<dbReference type="GO" id="GO:0032267">
    <property type="term" value="F:tRNA(Ile)-lysidine synthase activity"/>
    <property type="evidence" value="ECO:0007669"/>
    <property type="project" value="UniProtKB-EC"/>
</dbReference>
<dbReference type="OrthoDB" id="5244702at2"/>
<dbReference type="PANTHER" id="PTHR43033:SF1">
    <property type="entry name" value="TRNA(ILE)-LYSIDINE SYNTHASE-RELATED"/>
    <property type="match status" value="1"/>
</dbReference>
<dbReference type="SUPFAM" id="SSF52402">
    <property type="entry name" value="Adenine nucleotide alpha hydrolases-like"/>
    <property type="match status" value="1"/>
</dbReference>
<comment type="function">
    <text evidence="7">Ligates lysine onto the cytidine present at position 34 of the AUA codon-specific tRNA(Ile) that contains the anticodon CAU, in an ATP-dependent manner. Cytidine is converted to lysidine, thus changing the amino acid specificity of the tRNA from methionine to isoleucine.</text>
</comment>
<proteinExistence type="inferred from homology"/>
<dbReference type="Gene3D" id="3.40.50.620">
    <property type="entry name" value="HUPs"/>
    <property type="match status" value="1"/>
</dbReference>
<dbReference type="AlphaFoldDB" id="L7KD87"/>
<keyword evidence="4 7" id="KW-0547">Nucleotide-binding</keyword>
<evidence type="ECO:0000256" key="2">
    <source>
        <dbReference type="ARBA" id="ARBA00022598"/>
    </source>
</evidence>
<dbReference type="eggNOG" id="COG0037">
    <property type="taxonomic scope" value="Bacteria"/>
</dbReference>
<dbReference type="GO" id="GO:0006400">
    <property type="term" value="P:tRNA modification"/>
    <property type="evidence" value="ECO:0007669"/>
    <property type="project" value="UniProtKB-UniRule"/>
</dbReference>
<evidence type="ECO:0000256" key="7">
    <source>
        <dbReference type="HAMAP-Rule" id="MF_01161"/>
    </source>
</evidence>
<comment type="similarity">
    <text evidence="7">Belongs to the tRNA(Ile)-lysidine synthase family.</text>
</comment>
<feature type="domain" description="tRNA(Ile)-lysidine synthase substrate-binding" evidence="9">
    <location>
        <begin position="244"/>
        <end position="305"/>
    </location>
</feature>
<dbReference type="PANTHER" id="PTHR43033">
    <property type="entry name" value="TRNA(ILE)-LYSIDINE SYNTHASE-RELATED"/>
    <property type="match status" value="1"/>
</dbReference>
<feature type="binding site" evidence="7">
    <location>
        <begin position="30"/>
        <end position="35"/>
    </location>
    <ligand>
        <name>ATP</name>
        <dbReference type="ChEBI" id="CHEBI:30616"/>
    </ligand>
</feature>